<evidence type="ECO:0000313" key="8">
    <source>
        <dbReference type="EMBL" id="PZC72277.1"/>
    </source>
</evidence>
<gene>
    <name evidence="8" type="primary">HaOG211641</name>
    <name evidence="8" type="ORF">B5X24_HaOG211641</name>
</gene>
<feature type="transmembrane region" description="Helical" evidence="6">
    <location>
        <begin position="463"/>
        <end position="485"/>
    </location>
</feature>
<sequence length="539" mass="59905">MVLNGMRTGNKIEINVISDKLHQNENYEEIVYEYEDALDLTGNSWYNRGLLTTLSIGLLGMGIDIFGFSVVVTGCSCDFQLQLWQKSIMLSMPFVGPIFMSIPWGYISDTKGRKKTLLIALWGSFLSSFISAFSSNWIMLAVLKVFSSCFCSAVQSVAYTLLGESCSRKVRGFYMLIMTSVLMLFLLCYIVPGYFILQLTFSSNLGLIFFTPWRLLTIIMASPLGISAFLLHFFYESPNFLINAGRESEALVYLQKMWLRNGGKGSEYPVRKVILKNEVKVSADNTNLLISFWQQTFPLFKPPLLWRTLQLFFLTNVIYTINNSLVMWMPHIVEAFTKGVSSEAVSGSLCNIIMGAAKVKNSSHEEVACSSSIQSGTLLSGIAHGIVFAGITLAVSKLASRKKAIMIGFLLITALSCLGAVFNTNHIGSLILYVGMMMTNLCMGVLFAYYVELFSTSYRSMASCLGVMVARISGLAGVNFLGVFLMTNCAMTFYAFTAYLFVGIAVAAYYLPADKPLGIKWKILRNQLKNKVKINSPRN</sequence>
<feature type="transmembrane region" description="Helical" evidence="6">
    <location>
        <begin position="215"/>
        <end position="235"/>
    </location>
</feature>
<dbReference type="InterPro" id="IPR036259">
    <property type="entry name" value="MFS_trans_sf"/>
</dbReference>
<dbReference type="OrthoDB" id="3936150at2759"/>
<feature type="transmembrane region" description="Helical" evidence="6">
    <location>
        <begin position="145"/>
        <end position="162"/>
    </location>
</feature>
<evidence type="ECO:0000256" key="6">
    <source>
        <dbReference type="SAM" id="Phobius"/>
    </source>
</evidence>
<dbReference type="Pfam" id="PF07690">
    <property type="entry name" value="MFS_1"/>
    <property type="match status" value="1"/>
</dbReference>
<feature type="transmembrane region" description="Helical" evidence="6">
    <location>
        <begin position="373"/>
        <end position="395"/>
    </location>
</feature>
<evidence type="ECO:0000256" key="2">
    <source>
        <dbReference type="ARBA" id="ARBA00022448"/>
    </source>
</evidence>
<dbReference type="GO" id="GO:0022857">
    <property type="term" value="F:transmembrane transporter activity"/>
    <property type="evidence" value="ECO:0007669"/>
    <property type="project" value="InterPro"/>
</dbReference>
<accession>A0A2W1BGE8</accession>
<dbReference type="EMBL" id="KZ150202">
    <property type="protein sequence ID" value="PZC72277.1"/>
    <property type="molecule type" value="Genomic_DNA"/>
</dbReference>
<keyword evidence="2" id="KW-0813">Transport</keyword>
<comment type="subcellular location">
    <subcellularLocation>
        <location evidence="1">Membrane</location>
        <topology evidence="1">Multi-pass membrane protein</topology>
    </subcellularLocation>
</comment>
<feature type="transmembrane region" description="Helical" evidence="6">
    <location>
        <begin position="491"/>
        <end position="511"/>
    </location>
</feature>
<dbReference type="AlphaFoldDB" id="A0A2W1BGE8"/>
<organism evidence="8 9">
    <name type="scientific">Helicoverpa armigera</name>
    <name type="common">Cotton bollworm</name>
    <name type="synonym">Heliothis armigera</name>
    <dbReference type="NCBI Taxonomy" id="29058"/>
    <lineage>
        <taxon>Eukaryota</taxon>
        <taxon>Metazoa</taxon>
        <taxon>Ecdysozoa</taxon>
        <taxon>Arthropoda</taxon>
        <taxon>Hexapoda</taxon>
        <taxon>Insecta</taxon>
        <taxon>Pterygota</taxon>
        <taxon>Neoptera</taxon>
        <taxon>Endopterygota</taxon>
        <taxon>Lepidoptera</taxon>
        <taxon>Glossata</taxon>
        <taxon>Ditrysia</taxon>
        <taxon>Noctuoidea</taxon>
        <taxon>Noctuidae</taxon>
        <taxon>Heliothinae</taxon>
        <taxon>Helicoverpa</taxon>
    </lineage>
</organism>
<reference evidence="8 9" key="1">
    <citation type="journal article" date="2017" name="BMC Biol.">
        <title>Genomic innovations, transcriptional plasticity and gene loss underlying the evolution and divergence of two highly polyphagous and invasive Helicoverpa pest species.</title>
        <authorList>
            <person name="Pearce S.L."/>
            <person name="Clarke D.F."/>
            <person name="East P.D."/>
            <person name="Elfekih S."/>
            <person name="Gordon K.H."/>
            <person name="Jermiin L.S."/>
            <person name="McGaughran A."/>
            <person name="Oakeshott J.G."/>
            <person name="Papanikolaou A."/>
            <person name="Perera O.P."/>
            <person name="Rane R.V."/>
            <person name="Richards S."/>
            <person name="Tay W.T."/>
            <person name="Walsh T.K."/>
            <person name="Anderson A."/>
            <person name="Anderson C.J."/>
            <person name="Asgari S."/>
            <person name="Board P.G."/>
            <person name="Bretschneider A."/>
            <person name="Campbell P.M."/>
            <person name="Chertemps T."/>
            <person name="Christeller J.T."/>
            <person name="Coppin C.W."/>
            <person name="Downes S.J."/>
            <person name="Duan G."/>
            <person name="Farnsworth C.A."/>
            <person name="Good R.T."/>
            <person name="Han L.B."/>
            <person name="Han Y.C."/>
            <person name="Hatje K."/>
            <person name="Horne I."/>
            <person name="Huang Y.P."/>
            <person name="Hughes D.S."/>
            <person name="Jacquin-Joly E."/>
            <person name="James W."/>
            <person name="Jhangiani S."/>
            <person name="Kollmar M."/>
            <person name="Kuwar S.S."/>
            <person name="Li S."/>
            <person name="Liu N.Y."/>
            <person name="Maibeche M.T."/>
            <person name="Miller J.R."/>
            <person name="Montagne N."/>
            <person name="Perry T."/>
            <person name="Qu J."/>
            <person name="Song S.V."/>
            <person name="Sutton G.G."/>
            <person name="Vogel H."/>
            <person name="Walenz B.P."/>
            <person name="Xu W."/>
            <person name="Zhang H.J."/>
            <person name="Zou Z."/>
            <person name="Batterham P."/>
            <person name="Edwards O.R."/>
            <person name="Feyereisen R."/>
            <person name="Gibbs R.A."/>
            <person name="Heckel D.G."/>
            <person name="McGrath A."/>
            <person name="Robin C."/>
            <person name="Scherer S.E."/>
            <person name="Worley K.C."/>
            <person name="Wu Y.D."/>
        </authorList>
    </citation>
    <scope>NUCLEOTIDE SEQUENCE [LARGE SCALE GENOMIC DNA]</scope>
    <source>
        <strain evidence="8">Harm_GR_Male_#8</strain>
        <tissue evidence="8">Whole organism</tissue>
    </source>
</reference>
<evidence type="ECO:0000256" key="5">
    <source>
        <dbReference type="ARBA" id="ARBA00023136"/>
    </source>
</evidence>
<feature type="transmembrane region" description="Helical" evidence="6">
    <location>
        <begin position="174"/>
        <end position="195"/>
    </location>
</feature>
<keyword evidence="3 6" id="KW-0812">Transmembrane</keyword>
<dbReference type="Proteomes" id="UP000249218">
    <property type="component" value="Unassembled WGS sequence"/>
</dbReference>
<feature type="transmembrane region" description="Helical" evidence="6">
    <location>
        <begin position="88"/>
        <end position="107"/>
    </location>
</feature>
<dbReference type="PROSITE" id="PS50850">
    <property type="entry name" value="MFS"/>
    <property type="match status" value="1"/>
</dbReference>
<protein>
    <recommendedName>
        <fullName evidence="7">Major facilitator superfamily (MFS) profile domain-containing protein</fullName>
    </recommendedName>
</protein>
<feature type="transmembrane region" description="Helical" evidence="6">
    <location>
        <begin position="430"/>
        <end position="451"/>
    </location>
</feature>
<evidence type="ECO:0000259" key="7">
    <source>
        <dbReference type="PROSITE" id="PS50850"/>
    </source>
</evidence>
<dbReference type="InterPro" id="IPR011701">
    <property type="entry name" value="MFS"/>
</dbReference>
<feature type="transmembrane region" description="Helical" evidence="6">
    <location>
        <begin position="404"/>
        <end position="424"/>
    </location>
</feature>
<name>A0A2W1BGE8_HELAM</name>
<proteinExistence type="predicted"/>
<dbReference type="SUPFAM" id="SSF103473">
    <property type="entry name" value="MFS general substrate transporter"/>
    <property type="match status" value="1"/>
</dbReference>
<feature type="transmembrane region" description="Helical" evidence="6">
    <location>
        <begin position="50"/>
        <end position="68"/>
    </location>
</feature>
<dbReference type="Gene3D" id="1.20.1250.20">
    <property type="entry name" value="MFS general substrate transporter like domains"/>
    <property type="match status" value="1"/>
</dbReference>
<dbReference type="PANTHER" id="PTHR23511">
    <property type="entry name" value="SYNAPTIC VESICLE GLYCOPROTEIN 2"/>
    <property type="match status" value="1"/>
</dbReference>
<evidence type="ECO:0000313" key="9">
    <source>
        <dbReference type="Proteomes" id="UP000249218"/>
    </source>
</evidence>
<evidence type="ECO:0000256" key="1">
    <source>
        <dbReference type="ARBA" id="ARBA00004141"/>
    </source>
</evidence>
<dbReference type="GO" id="GO:0016020">
    <property type="term" value="C:membrane"/>
    <property type="evidence" value="ECO:0007669"/>
    <property type="project" value="UniProtKB-SubCell"/>
</dbReference>
<keyword evidence="9" id="KW-1185">Reference proteome</keyword>
<feature type="domain" description="Major facilitator superfamily (MFS) profile" evidence="7">
    <location>
        <begin position="50"/>
        <end position="515"/>
    </location>
</feature>
<dbReference type="PANTHER" id="PTHR23511:SF35">
    <property type="entry name" value="MAJOR FACILITATOR SUPERFAMILY (MFS) PROFILE DOMAIN-CONTAINING PROTEIN"/>
    <property type="match status" value="1"/>
</dbReference>
<feature type="transmembrane region" description="Helical" evidence="6">
    <location>
        <begin position="119"/>
        <end position="139"/>
    </location>
</feature>
<keyword evidence="4 6" id="KW-1133">Transmembrane helix</keyword>
<evidence type="ECO:0000256" key="3">
    <source>
        <dbReference type="ARBA" id="ARBA00022692"/>
    </source>
</evidence>
<dbReference type="InterPro" id="IPR020846">
    <property type="entry name" value="MFS_dom"/>
</dbReference>
<evidence type="ECO:0000256" key="4">
    <source>
        <dbReference type="ARBA" id="ARBA00022989"/>
    </source>
</evidence>
<keyword evidence="5 6" id="KW-0472">Membrane</keyword>